<comment type="caution">
    <text evidence="2">The sequence shown here is derived from an EMBL/GenBank/DDBJ whole genome shotgun (WGS) entry which is preliminary data.</text>
</comment>
<dbReference type="Proteomes" id="UP000695802">
    <property type="component" value="Unassembled WGS sequence"/>
</dbReference>
<proteinExistence type="predicted"/>
<evidence type="ECO:0000313" key="3">
    <source>
        <dbReference type="Proteomes" id="UP000695802"/>
    </source>
</evidence>
<name>A0ABS3BBM1_9XANT</name>
<feature type="compositionally biased region" description="Basic and acidic residues" evidence="1">
    <location>
        <begin position="105"/>
        <end position="120"/>
    </location>
</feature>
<organism evidence="2 3">
    <name type="scientific">Xanthomonas bonasiae</name>
    <dbReference type="NCBI Taxonomy" id="2810351"/>
    <lineage>
        <taxon>Bacteria</taxon>
        <taxon>Pseudomonadati</taxon>
        <taxon>Pseudomonadota</taxon>
        <taxon>Gammaproteobacteria</taxon>
        <taxon>Lysobacterales</taxon>
        <taxon>Lysobacteraceae</taxon>
        <taxon>Xanthomonas</taxon>
    </lineage>
</organism>
<sequence>MSVDLLRIDPREAATVVAIETATQQDAGPQSSGIIPVACVTGPRAGRATLFSGCGKRKEANGVPMHGPCCGARLRRRAAAVLARRWPSGGHLAAIRRRATWPRVSGDKQRRTGWRPDKPGATHPGIGGAA</sequence>
<gene>
    <name evidence="2" type="ORF">JR064_21975</name>
</gene>
<feature type="region of interest" description="Disordered" evidence="1">
    <location>
        <begin position="101"/>
        <end position="130"/>
    </location>
</feature>
<accession>A0ABS3BBM1</accession>
<evidence type="ECO:0000256" key="1">
    <source>
        <dbReference type="SAM" id="MobiDB-lite"/>
    </source>
</evidence>
<dbReference type="EMBL" id="JAFIWB010000042">
    <property type="protein sequence ID" value="MBN6104836.1"/>
    <property type="molecule type" value="Genomic_DNA"/>
</dbReference>
<keyword evidence="3" id="KW-1185">Reference proteome</keyword>
<reference evidence="2 3" key="1">
    <citation type="submission" date="2021-02" db="EMBL/GenBank/DDBJ databases">
        <title>Taxonomically Unique Crown Gall-Associated Xanthomonas Stains Have Deficiency in Virulence Repertories.</title>
        <authorList>
            <person name="Mafakheri H."/>
            <person name="Taghavi S.M."/>
            <person name="Dimkic I."/>
            <person name="Nemanja K."/>
            <person name="Osdaghi E."/>
        </authorList>
    </citation>
    <scope>NUCLEOTIDE SEQUENCE [LARGE SCALE GENOMIC DNA]</scope>
    <source>
        <strain evidence="2 3">FX4</strain>
    </source>
</reference>
<protein>
    <submittedName>
        <fullName evidence="2">Uncharacterized protein</fullName>
    </submittedName>
</protein>
<dbReference type="RefSeq" id="WP_206231135.1">
    <property type="nucleotide sequence ID" value="NZ_JAFIWB010000042.1"/>
</dbReference>
<evidence type="ECO:0000313" key="2">
    <source>
        <dbReference type="EMBL" id="MBN6104836.1"/>
    </source>
</evidence>